<feature type="domain" description="Excalibur calcium-binding" evidence="3">
    <location>
        <begin position="361"/>
        <end position="397"/>
    </location>
</feature>
<name>A0A9D2CQM9_9MICC</name>
<organism evidence="4 5">
    <name type="scientific">Candidatus Rothia avicola</name>
    <dbReference type="NCBI Taxonomy" id="2840478"/>
    <lineage>
        <taxon>Bacteria</taxon>
        <taxon>Bacillati</taxon>
        <taxon>Actinomycetota</taxon>
        <taxon>Actinomycetes</taxon>
        <taxon>Micrococcales</taxon>
        <taxon>Micrococcaceae</taxon>
        <taxon>Rothia</taxon>
    </lineage>
</organism>
<evidence type="ECO:0000313" key="4">
    <source>
        <dbReference type="EMBL" id="HIY94727.1"/>
    </source>
</evidence>
<feature type="region of interest" description="Disordered" evidence="1">
    <location>
        <begin position="60"/>
        <end position="90"/>
    </location>
</feature>
<proteinExistence type="predicted"/>
<sequence length="399" mass="42464">MELDVRHPSKNLIRTGRGRSAPKTPVGKGLLGCLGCLGLIIVLFVGSAVIAGVVQAFSGGGSTQQAETSSSSAYNSEGATPTPAITADSDGQIYDEGNEESITLPGENPDFAENAVPAVPNDTQNAPDAQKSLEKLNQLEVKGRAPKTGYDRSLFGNSWVDTDKNGCDTRNDMLRRDLVGTTTKPGTRGCVVLSGSLSDPYTGSLISFMRGKGTSEAVQIDHVVALSDAWQKGAQKLTEEQRIAFANDPINLLAVDGPTNQQKSDGDAATWLPPKTSFRCEYVSKQIDVKAKYGLWVTEAEKVAMTDVLTSPDCGARAEIPQSEPAYEEQVAPAPIEESAPAYYVPPVEQAPVVPEAPVQYFKNCTEAHKAGRYDIPATDPAYRPALDGNKDGVACESR</sequence>
<reference evidence="4" key="2">
    <citation type="submission" date="2021-04" db="EMBL/GenBank/DDBJ databases">
        <authorList>
            <person name="Gilroy R."/>
        </authorList>
    </citation>
    <scope>NUCLEOTIDE SEQUENCE</scope>
    <source>
        <strain evidence="4">ChiHjej12B11-9195</strain>
    </source>
</reference>
<keyword evidence="2" id="KW-0472">Membrane</keyword>
<keyword evidence="2" id="KW-0812">Transmembrane</keyword>
<dbReference type="SMART" id="SM00894">
    <property type="entry name" value="Excalibur"/>
    <property type="match status" value="1"/>
</dbReference>
<feature type="transmembrane region" description="Helical" evidence="2">
    <location>
        <begin position="29"/>
        <end position="54"/>
    </location>
</feature>
<comment type="caution">
    <text evidence="4">The sequence shown here is derived from an EMBL/GenBank/DDBJ whole genome shotgun (WGS) entry which is preliminary data.</text>
</comment>
<gene>
    <name evidence="4" type="ORF">H9821_03545</name>
</gene>
<dbReference type="PANTHER" id="PTHR24094:SF15">
    <property type="entry name" value="AMP-DEPENDENT SYNTHETASE_LIGASE DOMAIN-CONTAINING PROTEIN-RELATED"/>
    <property type="match status" value="1"/>
</dbReference>
<evidence type="ECO:0000313" key="5">
    <source>
        <dbReference type="Proteomes" id="UP000824134"/>
    </source>
</evidence>
<dbReference type="Proteomes" id="UP000824134">
    <property type="component" value="Unassembled WGS sequence"/>
</dbReference>
<dbReference type="PANTHER" id="PTHR24094">
    <property type="entry name" value="SECRETED PROTEIN"/>
    <property type="match status" value="1"/>
</dbReference>
<reference evidence="4" key="1">
    <citation type="journal article" date="2021" name="PeerJ">
        <title>Extensive microbial diversity within the chicken gut microbiome revealed by metagenomics and culture.</title>
        <authorList>
            <person name="Gilroy R."/>
            <person name="Ravi A."/>
            <person name="Getino M."/>
            <person name="Pursley I."/>
            <person name="Horton D.L."/>
            <person name="Alikhan N.F."/>
            <person name="Baker D."/>
            <person name="Gharbi K."/>
            <person name="Hall N."/>
            <person name="Watson M."/>
            <person name="Adriaenssens E.M."/>
            <person name="Foster-Nyarko E."/>
            <person name="Jarju S."/>
            <person name="Secka A."/>
            <person name="Antonio M."/>
            <person name="Oren A."/>
            <person name="Chaudhuri R.R."/>
            <person name="La Ragione R."/>
            <person name="Hildebrand F."/>
            <person name="Pallen M.J."/>
        </authorList>
    </citation>
    <scope>NUCLEOTIDE SEQUENCE</scope>
    <source>
        <strain evidence="4">ChiHjej12B11-9195</strain>
    </source>
</reference>
<dbReference type="InterPro" id="IPR011089">
    <property type="entry name" value="GmrSD_C"/>
</dbReference>
<dbReference type="Pfam" id="PF07510">
    <property type="entry name" value="GmrSD_C"/>
    <property type="match status" value="1"/>
</dbReference>
<dbReference type="InterPro" id="IPR008613">
    <property type="entry name" value="Excalibur_Ca-bd_domain"/>
</dbReference>
<evidence type="ECO:0000256" key="2">
    <source>
        <dbReference type="SAM" id="Phobius"/>
    </source>
</evidence>
<dbReference type="EMBL" id="DXCN01000032">
    <property type="protein sequence ID" value="HIY94727.1"/>
    <property type="molecule type" value="Genomic_DNA"/>
</dbReference>
<feature type="region of interest" description="Disordered" evidence="1">
    <location>
        <begin position="1"/>
        <end position="24"/>
    </location>
</feature>
<accession>A0A9D2CQM9</accession>
<evidence type="ECO:0000256" key="1">
    <source>
        <dbReference type="SAM" id="MobiDB-lite"/>
    </source>
</evidence>
<evidence type="ECO:0000259" key="3">
    <source>
        <dbReference type="SMART" id="SM00894"/>
    </source>
</evidence>
<keyword evidence="2" id="KW-1133">Transmembrane helix</keyword>
<feature type="compositionally biased region" description="Low complexity" evidence="1">
    <location>
        <begin position="63"/>
        <end position="73"/>
    </location>
</feature>
<feature type="region of interest" description="Disordered" evidence="1">
    <location>
        <begin position="376"/>
        <end position="399"/>
    </location>
</feature>
<dbReference type="AlphaFoldDB" id="A0A9D2CQM9"/>
<dbReference type="Pfam" id="PF05901">
    <property type="entry name" value="Excalibur"/>
    <property type="match status" value="1"/>
</dbReference>
<protein>
    <submittedName>
        <fullName evidence="4">DUF1524 domain-containing protein</fullName>
    </submittedName>
</protein>